<keyword evidence="4" id="KW-1003">Cell membrane</keyword>
<comment type="subcellular location">
    <subcellularLocation>
        <location evidence="2">Cell membrane</location>
        <location evidence="2">Sarcolemma</location>
        <topology evidence="2">Single-pass type II membrane protein</topology>
    </subcellularLocation>
    <subcellularLocation>
        <location evidence="1">Cytoplasm</location>
        <location evidence="1">Cytoskeleton</location>
    </subcellularLocation>
</comment>
<protein>
    <recommendedName>
        <fullName evidence="16">Zeta-sarcoglycan</fullName>
    </recommendedName>
</protein>
<keyword evidence="7" id="KW-0735">Signal-anchor</keyword>
<keyword evidence="5" id="KW-0963">Cytoplasm</keyword>
<evidence type="ECO:0000256" key="11">
    <source>
        <dbReference type="ARBA" id="ARBA00023180"/>
    </source>
</evidence>
<dbReference type="Proteomes" id="UP000678393">
    <property type="component" value="Unassembled WGS sequence"/>
</dbReference>
<organism evidence="14 15">
    <name type="scientific">Candidula unifasciata</name>
    <dbReference type="NCBI Taxonomy" id="100452"/>
    <lineage>
        <taxon>Eukaryota</taxon>
        <taxon>Metazoa</taxon>
        <taxon>Spiralia</taxon>
        <taxon>Lophotrochozoa</taxon>
        <taxon>Mollusca</taxon>
        <taxon>Gastropoda</taxon>
        <taxon>Heterobranchia</taxon>
        <taxon>Euthyneura</taxon>
        <taxon>Panpulmonata</taxon>
        <taxon>Eupulmonata</taxon>
        <taxon>Stylommatophora</taxon>
        <taxon>Helicina</taxon>
        <taxon>Helicoidea</taxon>
        <taxon>Geomitridae</taxon>
        <taxon>Candidula</taxon>
    </lineage>
</organism>
<dbReference type="PANTHER" id="PTHR12939:SF10">
    <property type="entry name" value="EG:4F1.1 PROTEIN"/>
    <property type="match status" value="1"/>
</dbReference>
<dbReference type="OrthoDB" id="8881719at2759"/>
<comment type="similarity">
    <text evidence="3">Belongs to the sarcoglycan beta/delta/gamma/zeta family.</text>
</comment>
<evidence type="ECO:0000256" key="6">
    <source>
        <dbReference type="ARBA" id="ARBA00022692"/>
    </source>
</evidence>
<keyword evidence="9 13" id="KW-0472">Membrane</keyword>
<name>A0A8S3YP92_9EUPU</name>
<proteinExistence type="inferred from homology"/>
<feature type="transmembrane region" description="Helical" evidence="13">
    <location>
        <begin position="30"/>
        <end position="52"/>
    </location>
</feature>
<keyword evidence="8 13" id="KW-1133">Transmembrane helix</keyword>
<keyword evidence="10" id="KW-1015">Disulfide bond</keyword>
<dbReference type="InterPro" id="IPR006875">
    <property type="entry name" value="Sarcoglycan"/>
</dbReference>
<evidence type="ECO:0000256" key="1">
    <source>
        <dbReference type="ARBA" id="ARBA00004245"/>
    </source>
</evidence>
<dbReference type="GO" id="GO:0005856">
    <property type="term" value="C:cytoskeleton"/>
    <property type="evidence" value="ECO:0007669"/>
    <property type="project" value="UniProtKB-SubCell"/>
</dbReference>
<dbReference type="GO" id="GO:0016012">
    <property type="term" value="C:sarcoglycan complex"/>
    <property type="evidence" value="ECO:0007669"/>
    <property type="project" value="InterPro"/>
</dbReference>
<evidence type="ECO:0000256" key="4">
    <source>
        <dbReference type="ARBA" id="ARBA00022475"/>
    </source>
</evidence>
<dbReference type="Pfam" id="PF04790">
    <property type="entry name" value="Sarcoglycan_1"/>
    <property type="match status" value="1"/>
</dbReference>
<keyword evidence="11" id="KW-0325">Glycoprotein</keyword>
<evidence type="ECO:0000256" key="10">
    <source>
        <dbReference type="ARBA" id="ARBA00023157"/>
    </source>
</evidence>
<evidence type="ECO:0000256" key="7">
    <source>
        <dbReference type="ARBA" id="ARBA00022968"/>
    </source>
</evidence>
<keyword evidence="6 13" id="KW-0812">Transmembrane</keyword>
<accession>A0A8S3YP92</accession>
<evidence type="ECO:0000256" key="5">
    <source>
        <dbReference type="ARBA" id="ARBA00022490"/>
    </source>
</evidence>
<dbReference type="AlphaFoldDB" id="A0A8S3YP92"/>
<reference evidence="14" key="1">
    <citation type="submission" date="2021-04" db="EMBL/GenBank/DDBJ databases">
        <authorList>
            <consortium name="Molecular Ecology Group"/>
        </authorList>
    </citation>
    <scope>NUCLEOTIDE SEQUENCE</scope>
</reference>
<evidence type="ECO:0000313" key="15">
    <source>
        <dbReference type="Proteomes" id="UP000678393"/>
    </source>
</evidence>
<evidence type="ECO:0008006" key="16">
    <source>
        <dbReference type="Google" id="ProtNLM"/>
    </source>
</evidence>
<evidence type="ECO:0000256" key="13">
    <source>
        <dbReference type="SAM" id="Phobius"/>
    </source>
</evidence>
<keyword evidence="12" id="KW-0206">Cytoskeleton</keyword>
<dbReference type="GO" id="GO:0042383">
    <property type="term" value="C:sarcolemma"/>
    <property type="evidence" value="ECO:0007669"/>
    <property type="project" value="UniProtKB-SubCell"/>
</dbReference>
<evidence type="ECO:0000256" key="12">
    <source>
        <dbReference type="ARBA" id="ARBA00023212"/>
    </source>
</evidence>
<dbReference type="PANTHER" id="PTHR12939">
    <property type="entry name" value="SARCOGLYCAN"/>
    <property type="match status" value="1"/>
</dbReference>
<evidence type="ECO:0000313" key="14">
    <source>
        <dbReference type="EMBL" id="CAG5117265.1"/>
    </source>
</evidence>
<dbReference type="InterPro" id="IPR039972">
    <property type="entry name" value="Sarcoglycan_gamma/delta/zeta"/>
</dbReference>
<evidence type="ECO:0000256" key="3">
    <source>
        <dbReference type="ARBA" id="ARBA00007574"/>
    </source>
</evidence>
<evidence type="ECO:0000256" key="2">
    <source>
        <dbReference type="ARBA" id="ARBA00004274"/>
    </source>
</evidence>
<evidence type="ECO:0000256" key="9">
    <source>
        <dbReference type="ARBA" id="ARBA00023136"/>
    </source>
</evidence>
<comment type="caution">
    <text evidence="14">The sequence shown here is derived from an EMBL/GenBank/DDBJ whole genome shotgun (WGS) entry which is preliminary data.</text>
</comment>
<evidence type="ECO:0000256" key="8">
    <source>
        <dbReference type="ARBA" id="ARBA00022989"/>
    </source>
</evidence>
<sequence>METEERNGIIDYNVPPPQPVGIYGWRKRCLYAFLLSLMVVVVINLALTVWILRVLDFSLDGMGRLKITPKGFRLQGEAEFLKPVYVDRLKSEEGKDLYIQSSKAVKLLAVDHNKRITSKVVIGQNNITAKCDEFVVEDSRGNRNLLISKNKVTLGTGDVSFPGEITLDGSIRTPNIISPEKKPLEIRSDTSKIQISGTAGVSVNAQAGNTTIRATDNIMIVSTAGSIQINSPNILLQGLPRADPSLLSYSAMPSTSSSSSLPVYQLCVCENGRVFLGLPMGDCRSSSQLCSSSHP</sequence>
<dbReference type="EMBL" id="CAJHNH020000376">
    <property type="protein sequence ID" value="CAG5117265.1"/>
    <property type="molecule type" value="Genomic_DNA"/>
</dbReference>
<keyword evidence="15" id="KW-1185">Reference proteome</keyword>
<gene>
    <name evidence="14" type="ORF">CUNI_LOCUS2823</name>
</gene>